<evidence type="ECO:0000313" key="3">
    <source>
        <dbReference type="Proteomes" id="UP000285060"/>
    </source>
</evidence>
<reference evidence="2 3" key="1">
    <citation type="submission" date="2018-08" db="EMBL/GenBank/DDBJ databases">
        <title>Aphanomyces genome sequencing and annotation.</title>
        <authorList>
            <person name="Minardi D."/>
            <person name="Oidtmann B."/>
            <person name="Van Der Giezen M."/>
            <person name="Studholme D.J."/>
        </authorList>
    </citation>
    <scope>NUCLEOTIDE SEQUENCE [LARGE SCALE GENOMIC DNA]</scope>
    <source>
        <strain evidence="2 3">NJM0002</strain>
    </source>
</reference>
<sequence length="345" mass="38927">MEAHDEEPAELDALKRRLQIPVQFDTTTLDADSRVSRMLDNLMRALAADGQEWMLHKKAIKPAPLQVAVTKQLQLQRNKVLKADVFRFIKWLQQFAAGYQPYDSRAGWTDERDATWMTELIHQILVLGKRSISGFKKEAWQAALDKLNSAHGKPKQWAVGETKRFPQYALCQQLFDGTLATGEFAITSEASDNAMNNMDHVFHQDESDDDDSRCDVNSVSDDGNHHKKRCSGAPSGAGIPKRTRPTMASSMLSQIGAFNKASEKELELLAIIVSGSKEEVKVSCSELAIQVLQEKFEDSMALYNMSTAFKVMENPTKASMFLRMRGEARDVWLQKQMRKVTDELI</sequence>
<name>A0A3R6VGG6_9STRA</name>
<proteinExistence type="predicted"/>
<evidence type="ECO:0000256" key="1">
    <source>
        <dbReference type="SAM" id="MobiDB-lite"/>
    </source>
</evidence>
<feature type="region of interest" description="Disordered" evidence="1">
    <location>
        <begin position="219"/>
        <end position="244"/>
    </location>
</feature>
<dbReference type="EMBL" id="QUSY01001435">
    <property type="protein sequence ID" value="RHY24969.1"/>
    <property type="molecule type" value="Genomic_DNA"/>
</dbReference>
<dbReference type="VEuPathDB" id="FungiDB:H310_14494"/>
<accession>A0A3R6VGG6</accession>
<comment type="caution">
    <text evidence="2">The sequence shown here is derived from an EMBL/GenBank/DDBJ whole genome shotgun (WGS) entry which is preliminary data.</text>
</comment>
<dbReference type="VEuPathDB" id="FungiDB:H310_05151"/>
<evidence type="ECO:0008006" key="4">
    <source>
        <dbReference type="Google" id="ProtNLM"/>
    </source>
</evidence>
<dbReference type="Proteomes" id="UP000285060">
    <property type="component" value="Unassembled WGS sequence"/>
</dbReference>
<gene>
    <name evidence="2" type="ORF">DYB32_008588</name>
</gene>
<organism evidence="2 3">
    <name type="scientific">Aphanomyces invadans</name>
    <dbReference type="NCBI Taxonomy" id="157072"/>
    <lineage>
        <taxon>Eukaryota</taxon>
        <taxon>Sar</taxon>
        <taxon>Stramenopiles</taxon>
        <taxon>Oomycota</taxon>
        <taxon>Saprolegniomycetes</taxon>
        <taxon>Saprolegniales</taxon>
        <taxon>Verrucalvaceae</taxon>
        <taxon>Aphanomyces</taxon>
    </lineage>
</organism>
<evidence type="ECO:0000313" key="2">
    <source>
        <dbReference type="EMBL" id="RHY24969.1"/>
    </source>
</evidence>
<keyword evidence="3" id="KW-1185">Reference proteome</keyword>
<protein>
    <recommendedName>
        <fullName evidence="4">Myb/SANT-like domain-containing protein</fullName>
    </recommendedName>
</protein>
<dbReference type="AlphaFoldDB" id="A0A3R6VGG6"/>